<protein>
    <submittedName>
        <fullName evidence="1">Uncharacterized protein</fullName>
    </submittedName>
</protein>
<name>A0ABN9HU72_9NEOB</name>
<dbReference type="EMBL" id="CATNWA010021975">
    <property type="protein sequence ID" value="CAI9624679.1"/>
    <property type="molecule type" value="Genomic_DNA"/>
</dbReference>
<comment type="caution">
    <text evidence="1">The sequence shown here is derived from an EMBL/GenBank/DDBJ whole genome shotgun (WGS) entry which is preliminary data.</text>
</comment>
<dbReference type="PANTHER" id="PTHR33906">
    <property type="entry name" value="INTRAFLAGELLAR TRANSPORT PROTEIN 25 HOMOLOG"/>
    <property type="match status" value="1"/>
</dbReference>
<keyword evidence="2" id="KW-1185">Reference proteome</keyword>
<sequence length="94" mass="11078">MFPQEFIISLNTLQKIGKITIESSQIRSLCIETSTSKDPTNFEHCVEREFEHVEGQFQTEEITRMRVWKREDPCGLWNCIPGWSFWIISYTGAF</sequence>
<accession>A0ABN9HU72</accession>
<proteinExistence type="predicted"/>
<dbReference type="InterPro" id="IPR008979">
    <property type="entry name" value="Galactose-bd-like_sf"/>
</dbReference>
<organism evidence="1 2">
    <name type="scientific">Staurois parvus</name>
    <dbReference type="NCBI Taxonomy" id="386267"/>
    <lineage>
        <taxon>Eukaryota</taxon>
        <taxon>Metazoa</taxon>
        <taxon>Chordata</taxon>
        <taxon>Craniata</taxon>
        <taxon>Vertebrata</taxon>
        <taxon>Euteleostomi</taxon>
        <taxon>Amphibia</taxon>
        <taxon>Batrachia</taxon>
        <taxon>Anura</taxon>
        <taxon>Neobatrachia</taxon>
        <taxon>Ranoidea</taxon>
        <taxon>Ranidae</taxon>
        <taxon>Staurois</taxon>
    </lineage>
</organism>
<gene>
    <name evidence="1" type="ORF">SPARVUS_LOCUS16735402</name>
</gene>
<evidence type="ECO:0000313" key="2">
    <source>
        <dbReference type="Proteomes" id="UP001162483"/>
    </source>
</evidence>
<evidence type="ECO:0000313" key="1">
    <source>
        <dbReference type="EMBL" id="CAI9624679.1"/>
    </source>
</evidence>
<reference evidence="1" key="1">
    <citation type="submission" date="2023-05" db="EMBL/GenBank/DDBJ databases">
        <authorList>
            <person name="Stuckert A."/>
        </authorList>
    </citation>
    <scope>NUCLEOTIDE SEQUENCE</scope>
</reference>
<dbReference type="Gene3D" id="2.60.120.260">
    <property type="entry name" value="Galactose-binding domain-like"/>
    <property type="match status" value="1"/>
</dbReference>
<dbReference type="SUPFAM" id="SSF49785">
    <property type="entry name" value="Galactose-binding domain-like"/>
    <property type="match status" value="1"/>
</dbReference>
<dbReference type="InterPro" id="IPR033558">
    <property type="entry name" value="IFT25"/>
</dbReference>
<dbReference type="Proteomes" id="UP001162483">
    <property type="component" value="Unassembled WGS sequence"/>
</dbReference>
<dbReference type="PANTHER" id="PTHR33906:SF1">
    <property type="entry name" value="INTRAFLAGELLAR TRANSPORT PROTEIN 25 HOMOLOG"/>
    <property type="match status" value="1"/>
</dbReference>